<evidence type="ECO:0000256" key="1">
    <source>
        <dbReference type="ARBA" id="ARBA00008226"/>
    </source>
</evidence>
<evidence type="ECO:0000256" key="10">
    <source>
        <dbReference type="HAMAP-Rule" id="MF_00127"/>
    </source>
</evidence>
<dbReference type="SUPFAM" id="SSF55681">
    <property type="entry name" value="Class II aaRS and biotin synthetases"/>
    <property type="match status" value="1"/>
</dbReference>
<proteinExistence type="inferred from homology"/>
<evidence type="ECO:0000259" key="12">
    <source>
        <dbReference type="PROSITE" id="PS50862"/>
    </source>
</evidence>
<dbReference type="AlphaFoldDB" id="A0A9X1IDZ6"/>
<evidence type="ECO:0000256" key="9">
    <source>
        <dbReference type="ARBA" id="ARBA00047639"/>
    </source>
</evidence>
<feature type="binding site" evidence="11">
    <location>
        <position position="115"/>
    </location>
    <ligand>
        <name>L-histidine</name>
        <dbReference type="ChEBI" id="CHEBI:57595"/>
    </ligand>
</feature>
<dbReference type="PROSITE" id="PS50862">
    <property type="entry name" value="AA_TRNA_LIGASE_II"/>
    <property type="match status" value="1"/>
</dbReference>
<keyword evidence="3 10" id="KW-0963">Cytoplasm</keyword>
<dbReference type="SUPFAM" id="SSF52954">
    <property type="entry name" value="Class II aaRS ABD-related"/>
    <property type="match status" value="1"/>
</dbReference>
<comment type="caution">
    <text evidence="13">The sequence shown here is derived from an EMBL/GenBank/DDBJ whole genome shotgun (WGS) entry which is preliminary data.</text>
</comment>
<organism evidence="13 14">
    <name type="scientific">Roseicella aerolata</name>
    <dbReference type="NCBI Taxonomy" id="2883479"/>
    <lineage>
        <taxon>Bacteria</taxon>
        <taxon>Pseudomonadati</taxon>
        <taxon>Pseudomonadota</taxon>
        <taxon>Alphaproteobacteria</taxon>
        <taxon>Acetobacterales</taxon>
        <taxon>Roseomonadaceae</taxon>
        <taxon>Roseicella</taxon>
    </lineage>
</organism>
<dbReference type="InterPro" id="IPR041715">
    <property type="entry name" value="HisRS-like_core"/>
</dbReference>
<dbReference type="InterPro" id="IPR006195">
    <property type="entry name" value="aa-tRNA-synth_II"/>
</dbReference>
<evidence type="ECO:0000256" key="5">
    <source>
        <dbReference type="ARBA" id="ARBA00022741"/>
    </source>
</evidence>
<evidence type="ECO:0000313" key="14">
    <source>
        <dbReference type="Proteomes" id="UP001139311"/>
    </source>
</evidence>
<dbReference type="HAMAP" id="MF_00127">
    <property type="entry name" value="His_tRNA_synth"/>
    <property type="match status" value="1"/>
</dbReference>
<dbReference type="InterPro" id="IPR004154">
    <property type="entry name" value="Anticodon-bd"/>
</dbReference>
<feature type="binding site" evidence="11">
    <location>
        <begin position="265"/>
        <end position="266"/>
    </location>
    <ligand>
        <name>L-histidine</name>
        <dbReference type="ChEBI" id="CHEBI:57595"/>
    </ligand>
</feature>
<evidence type="ECO:0000256" key="11">
    <source>
        <dbReference type="PIRSR" id="PIRSR001549-1"/>
    </source>
</evidence>
<feature type="binding site" evidence="11">
    <location>
        <position position="129"/>
    </location>
    <ligand>
        <name>L-histidine</name>
        <dbReference type="ChEBI" id="CHEBI:57595"/>
    </ligand>
</feature>
<evidence type="ECO:0000256" key="7">
    <source>
        <dbReference type="ARBA" id="ARBA00022917"/>
    </source>
</evidence>
<reference evidence="13" key="1">
    <citation type="submission" date="2021-10" db="EMBL/GenBank/DDBJ databases">
        <title>Roseicella aerolatum sp. nov., isolated from aerosols of e-waste dismantling site.</title>
        <authorList>
            <person name="Qin T."/>
        </authorList>
    </citation>
    <scope>NUCLEOTIDE SEQUENCE</scope>
    <source>
        <strain evidence="13">GB24</strain>
    </source>
</reference>
<sequence>MAQAPLQPVRGTHDLIGADFRRHHLVIETARRVATLYGFEEWATPIFEDTRVFSRGLGDTSDVVSKEMYSFEDRGGENITLRPENTAGVCRALVTNGLTQSNLPRKVFYAGPMFRYERPQKGRYRQFHQIGIEVLGAAEPLADAEVIACGWHIQQELGIDEGTVLEINTLGDAASRDAYRAALIAYFTAHRNDLSEDSRARLEKNPLRIVDSKDPRDKALVAAAPTIHDHLTPEAAEFYAAVKRHLTAFGVSFRENPRIVRGLDYYSHTAFEFVTERLGAQGTVMGGGRYNGLVEEMGGPPTPSVGWAAGVERLTLLVEAAELTPPAPRPVAVIPVGEAAEAAAINVLQSLREHGVVAEIAYKGNMKRRMERANRINAGAAVILGEEELAEGKVVVRNLDKGSQERVAMEDLLRTLAETGAVESAMHAMLQGILEEELGGEVDDLDEDFGGETESR</sequence>
<name>A0A9X1IDZ6_9PROT</name>
<protein>
    <recommendedName>
        <fullName evidence="10">Histidine--tRNA ligase</fullName>
        <ecNumber evidence="10">6.1.1.21</ecNumber>
    </recommendedName>
    <alternativeName>
        <fullName evidence="10">Histidyl-tRNA synthetase</fullName>
        <shortName evidence="10">HisRS</shortName>
    </alternativeName>
</protein>
<dbReference type="GO" id="GO:0005737">
    <property type="term" value="C:cytoplasm"/>
    <property type="evidence" value="ECO:0007669"/>
    <property type="project" value="UniProtKB-SubCell"/>
</dbReference>
<comment type="subunit">
    <text evidence="2 10">Homodimer.</text>
</comment>
<evidence type="ECO:0000256" key="8">
    <source>
        <dbReference type="ARBA" id="ARBA00023146"/>
    </source>
</evidence>
<accession>A0A9X1IDZ6</accession>
<dbReference type="EMBL" id="JAJAQI010000017">
    <property type="protein sequence ID" value="MCB4822662.1"/>
    <property type="molecule type" value="Genomic_DNA"/>
</dbReference>
<dbReference type="GO" id="GO:0005524">
    <property type="term" value="F:ATP binding"/>
    <property type="evidence" value="ECO:0007669"/>
    <property type="project" value="UniProtKB-UniRule"/>
</dbReference>
<dbReference type="InterPro" id="IPR033656">
    <property type="entry name" value="HisRS_anticodon"/>
</dbReference>
<comment type="catalytic activity">
    <reaction evidence="9 10">
        <text>tRNA(His) + L-histidine + ATP = L-histidyl-tRNA(His) + AMP + diphosphate + H(+)</text>
        <dbReference type="Rhea" id="RHEA:17313"/>
        <dbReference type="Rhea" id="RHEA-COMP:9665"/>
        <dbReference type="Rhea" id="RHEA-COMP:9689"/>
        <dbReference type="ChEBI" id="CHEBI:15378"/>
        <dbReference type="ChEBI" id="CHEBI:30616"/>
        <dbReference type="ChEBI" id="CHEBI:33019"/>
        <dbReference type="ChEBI" id="CHEBI:57595"/>
        <dbReference type="ChEBI" id="CHEBI:78442"/>
        <dbReference type="ChEBI" id="CHEBI:78527"/>
        <dbReference type="ChEBI" id="CHEBI:456215"/>
        <dbReference type="EC" id="6.1.1.21"/>
    </reaction>
</comment>
<dbReference type="Proteomes" id="UP001139311">
    <property type="component" value="Unassembled WGS sequence"/>
</dbReference>
<keyword evidence="8 10" id="KW-0030">Aminoacyl-tRNA synthetase</keyword>
<dbReference type="InterPro" id="IPR004516">
    <property type="entry name" value="HisRS/HisZ"/>
</dbReference>
<dbReference type="EC" id="6.1.1.21" evidence="10"/>
<dbReference type="RefSeq" id="WP_226608708.1">
    <property type="nucleotide sequence ID" value="NZ_JAJAQI010000017.1"/>
</dbReference>
<dbReference type="CDD" id="cd00859">
    <property type="entry name" value="HisRS_anticodon"/>
    <property type="match status" value="1"/>
</dbReference>
<gene>
    <name evidence="10 13" type="primary">hisS</name>
    <name evidence="13" type="ORF">LHA35_13045</name>
</gene>
<dbReference type="Pfam" id="PF03129">
    <property type="entry name" value="HGTP_anticodon"/>
    <property type="match status" value="1"/>
</dbReference>
<evidence type="ECO:0000256" key="6">
    <source>
        <dbReference type="ARBA" id="ARBA00022840"/>
    </source>
</evidence>
<dbReference type="InterPro" id="IPR036621">
    <property type="entry name" value="Anticodon-bd_dom_sf"/>
</dbReference>
<keyword evidence="4 10" id="KW-0436">Ligase</keyword>
<keyword evidence="6 10" id="KW-0067">ATP-binding</keyword>
<dbReference type="Pfam" id="PF13393">
    <property type="entry name" value="tRNA-synt_His"/>
    <property type="match status" value="1"/>
</dbReference>
<evidence type="ECO:0000256" key="4">
    <source>
        <dbReference type="ARBA" id="ARBA00022598"/>
    </source>
</evidence>
<dbReference type="GO" id="GO:0006427">
    <property type="term" value="P:histidyl-tRNA aminoacylation"/>
    <property type="evidence" value="ECO:0007669"/>
    <property type="project" value="UniProtKB-UniRule"/>
</dbReference>
<feature type="binding site" evidence="11">
    <location>
        <begin position="84"/>
        <end position="86"/>
    </location>
    <ligand>
        <name>L-histidine</name>
        <dbReference type="ChEBI" id="CHEBI:57595"/>
    </ligand>
</feature>
<dbReference type="PANTHER" id="PTHR43707:SF1">
    <property type="entry name" value="HISTIDINE--TRNA LIGASE, MITOCHONDRIAL-RELATED"/>
    <property type="match status" value="1"/>
</dbReference>
<comment type="similarity">
    <text evidence="1 10">Belongs to the class-II aminoacyl-tRNA synthetase family.</text>
</comment>
<feature type="domain" description="Aminoacyl-transfer RNA synthetases class-II family profile" evidence="12">
    <location>
        <begin position="10"/>
        <end position="335"/>
    </location>
</feature>
<dbReference type="InterPro" id="IPR045864">
    <property type="entry name" value="aa-tRNA-synth_II/BPL/LPL"/>
</dbReference>
<feature type="binding site" evidence="11">
    <location>
        <position position="133"/>
    </location>
    <ligand>
        <name>L-histidine</name>
        <dbReference type="ChEBI" id="CHEBI:57595"/>
    </ligand>
</feature>
<dbReference type="PIRSF" id="PIRSF001549">
    <property type="entry name" value="His-tRNA_synth"/>
    <property type="match status" value="1"/>
</dbReference>
<dbReference type="NCBIfam" id="TIGR00442">
    <property type="entry name" value="hisS"/>
    <property type="match status" value="1"/>
</dbReference>
<dbReference type="Gene3D" id="3.30.930.10">
    <property type="entry name" value="Bira Bifunctional Protein, Domain 2"/>
    <property type="match status" value="1"/>
</dbReference>
<dbReference type="InterPro" id="IPR015807">
    <property type="entry name" value="His-tRNA-ligase"/>
</dbReference>
<comment type="subcellular location">
    <subcellularLocation>
        <location evidence="10">Cytoplasm</location>
    </subcellularLocation>
</comment>
<keyword evidence="5 10" id="KW-0547">Nucleotide-binding</keyword>
<evidence type="ECO:0000256" key="3">
    <source>
        <dbReference type="ARBA" id="ARBA00022490"/>
    </source>
</evidence>
<evidence type="ECO:0000313" key="13">
    <source>
        <dbReference type="EMBL" id="MCB4822662.1"/>
    </source>
</evidence>
<keyword evidence="14" id="KW-1185">Reference proteome</keyword>
<dbReference type="PANTHER" id="PTHR43707">
    <property type="entry name" value="HISTIDYL-TRNA SYNTHETASE"/>
    <property type="match status" value="1"/>
</dbReference>
<dbReference type="GO" id="GO:0004821">
    <property type="term" value="F:histidine-tRNA ligase activity"/>
    <property type="evidence" value="ECO:0007669"/>
    <property type="project" value="UniProtKB-UniRule"/>
</dbReference>
<feature type="binding site" evidence="11">
    <location>
        <position position="261"/>
    </location>
    <ligand>
        <name>L-histidine</name>
        <dbReference type="ChEBI" id="CHEBI:57595"/>
    </ligand>
</feature>
<dbReference type="CDD" id="cd00773">
    <property type="entry name" value="HisRS-like_core"/>
    <property type="match status" value="1"/>
</dbReference>
<dbReference type="Gene3D" id="3.40.50.800">
    <property type="entry name" value="Anticodon-binding domain"/>
    <property type="match status" value="1"/>
</dbReference>
<evidence type="ECO:0000256" key="2">
    <source>
        <dbReference type="ARBA" id="ARBA00011738"/>
    </source>
</evidence>
<keyword evidence="7 10" id="KW-0648">Protein biosynthesis</keyword>